<dbReference type="STRING" id="1503961.SAMN05421736_101849"/>
<dbReference type="Gene3D" id="3.40.50.200">
    <property type="entry name" value="Peptidase S8/S53 domain"/>
    <property type="match status" value="1"/>
</dbReference>
<dbReference type="Pfam" id="PF00082">
    <property type="entry name" value="Peptidase_S8"/>
    <property type="match status" value="1"/>
</dbReference>
<comment type="similarity">
    <text evidence="1 5">Belongs to the peptidase S8 family.</text>
</comment>
<dbReference type="InterPro" id="IPR000209">
    <property type="entry name" value="Peptidase_S8/S53_dom"/>
</dbReference>
<evidence type="ECO:0000256" key="5">
    <source>
        <dbReference type="PROSITE-ProRule" id="PRU01240"/>
    </source>
</evidence>
<evidence type="ECO:0000256" key="4">
    <source>
        <dbReference type="ARBA" id="ARBA00022825"/>
    </source>
</evidence>
<organism evidence="7 8">
    <name type="scientific">Evansella caseinilytica</name>
    <dbReference type="NCBI Taxonomy" id="1503961"/>
    <lineage>
        <taxon>Bacteria</taxon>
        <taxon>Bacillati</taxon>
        <taxon>Bacillota</taxon>
        <taxon>Bacilli</taxon>
        <taxon>Bacillales</taxon>
        <taxon>Bacillaceae</taxon>
        <taxon>Evansella</taxon>
    </lineage>
</organism>
<keyword evidence="3" id="KW-0378">Hydrolase</keyword>
<dbReference type="GO" id="GO:0006508">
    <property type="term" value="P:proteolysis"/>
    <property type="evidence" value="ECO:0007669"/>
    <property type="project" value="UniProtKB-KW"/>
</dbReference>
<evidence type="ECO:0000256" key="1">
    <source>
        <dbReference type="ARBA" id="ARBA00011073"/>
    </source>
</evidence>
<dbReference type="OrthoDB" id="9798386at2"/>
<dbReference type="GO" id="GO:0004252">
    <property type="term" value="F:serine-type endopeptidase activity"/>
    <property type="evidence" value="ECO:0007669"/>
    <property type="project" value="InterPro"/>
</dbReference>
<dbReference type="Proteomes" id="UP000198935">
    <property type="component" value="Unassembled WGS sequence"/>
</dbReference>
<feature type="domain" description="Peptidase S8/S53" evidence="6">
    <location>
        <begin position="26"/>
        <end position="84"/>
    </location>
</feature>
<sequence>MTLGSAAHEDLQTAGGASFVSYTVYHEDDNGHSTHVAGIIGAKNNDCGIVGIAPDSLLYSIKALDQNGSGYLSGIIAGIDWSISKIRWILSI</sequence>
<dbReference type="AlphaFoldDB" id="A0A1H3IMA5"/>
<dbReference type="InterPro" id="IPR050131">
    <property type="entry name" value="Peptidase_S8_subtilisin-like"/>
</dbReference>
<evidence type="ECO:0000259" key="6">
    <source>
        <dbReference type="Pfam" id="PF00082"/>
    </source>
</evidence>
<comment type="caution">
    <text evidence="5">Lacks conserved residue(s) required for the propagation of feature annotation.</text>
</comment>
<keyword evidence="2 7" id="KW-0645">Protease</keyword>
<evidence type="ECO:0000256" key="3">
    <source>
        <dbReference type="ARBA" id="ARBA00022801"/>
    </source>
</evidence>
<dbReference type="EMBL" id="FNPI01000001">
    <property type="protein sequence ID" value="SDY27954.1"/>
    <property type="molecule type" value="Genomic_DNA"/>
</dbReference>
<gene>
    <name evidence="7" type="ORF">SAMN05421736_101849</name>
</gene>
<protein>
    <submittedName>
        <fullName evidence="7">Subtilisin/minor extracellular protease Epr</fullName>
    </submittedName>
</protein>
<keyword evidence="8" id="KW-1185">Reference proteome</keyword>
<proteinExistence type="inferred from homology"/>
<evidence type="ECO:0000256" key="2">
    <source>
        <dbReference type="ARBA" id="ARBA00022670"/>
    </source>
</evidence>
<dbReference type="SUPFAM" id="SSF52743">
    <property type="entry name" value="Subtilisin-like"/>
    <property type="match status" value="1"/>
</dbReference>
<name>A0A1H3IMA5_9BACI</name>
<dbReference type="PROSITE" id="PS51892">
    <property type="entry name" value="SUBTILASE"/>
    <property type="match status" value="1"/>
</dbReference>
<accession>A0A1H3IMA5</accession>
<evidence type="ECO:0000313" key="7">
    <source>
        <dbReference type="EMBL" id="SDY27954.1"/>
    </source>
</evidence>
<evidence type="ECO:0000313" key="8">
    <source>
        <dbReference type="Proteomes" id="UP000198935"/>
    </source>
</evidence>
<dbReference type="PANTHER" id="PTHR43806:SF11">
    <property type="entry name" value="CEREVISIN-RELATED"/>
    <property type="match status" value="1"/>
</dbReference>
<keyword evidence="4" id="KW-0720">Serine protease</keyword>
<reference evidence="8" key="1">
    <citation type="submission" date="2016-10" db="EMBL/GenBank/DDBJ databases">
        <authorList>
            <person name="Varghese N."/>
            <person name="Submissions S."/>
        </authorList>
    </citation>
    <scope>NUCLEOTIDE SEQUENCE [LARGE SCALE GENOMIC DNA]</scope>
    <source>
        <strain evidence="8">SP</strain>
    </source>
</reference>
<dbReference type="InterPro" id="IPR036852">
    <property type="entry name" value="Peptidase_S8/S53_dom_sf"/>
</dbReference>
<dbReference type="PANTHER" id="PTHR43806">
    <property type="entry name" value="PEPTIDASE S8"/>
    <property type="match status" value="1"/>
</dbReference>